<dbReference type="AlphaFoldDB" id="C6M9A9"/>
<evidence type="ECO:0000313" key="2">
    <source>
        <dbReference type="Proteomes" id="UP000005365"/>
    </source>
</evidence>
<dbReference type="EMBL" id="ACKO02000026">
    <property type="protein sequence ID" value="EET43160.1"/>
    <property type="molecule type" value="Genomic_DNA"/>
</dbReference>
<dbReference type="RefSeq" id="WP_003761126.1">
    <property type="nucleotide sequence ID" value="NZ_ACKO02000026.1"/>
</dbReference>
<protein>
    <submittedName>
        <fullName evidence="1">Uncharacterized protein</fullName>
    </submittedName>
</protein>
<reference evidence="1" key="1">
    <citation type="submission" date="2009-07" db="EMBL/GenBank/DDBJ databases">
        <authorList>
            <person name="Weinstock G."/>
            <person name="Sodergren E."/>
            <person name="Clifton S."/>
            <person name="Fulton L."/>
            <person name="Fulton B."/>
            <person name="Courtney L."/>
            <person name="Fronick C."/>
            <person name="Harrison M."/>
            <person name="Strong C."/>
            <person name="Farmer C."/>
            <person name="Delahaunty K."/>
            <person name="Markovic C."/>
            <person name="Hall O."/>
            <person name="Minx P."/>
            <person name="Tomlinson C."/>
            <person name="Mitreva M."/>
            <person name="Nelson J."/>
            <person name="Hou S."/>
            <person name="Wollam A."/>
            <person name="Pepin K.H."/>
            <person name="Johnson M."/>
            <person name="Bhonagiri V."/>
            <person name="Nash W.E."/>
            <person name="Warren W."/>
            <person name="Chinwalla A."/>
            <person name="Mardis E.R."/>
            <person name="Wilson R.K."/>
        </authorList>
    </citation>
    <scope>NUCLEOTIDE SEQUENCE [LARGE SCALE GENOMIC DNA]</scope>
    <source>
        <strain evidence="1">ATCC 29256</strain>
    </source>
</reference>
<dbReference type="Proteomes" id="UP000005365">
    <property type="component" value="Unassembled WGS sequence"/>
</dbReference>
<organism evidence="1 2">
    <name type="scientific">Neisseria sicca ATCC 29256</name>
    <dbReference type="NCBI Taxonomy" id="547045"/>
    <lineage>
        <taxon>Bacteria</taxon>
        <taxon>Pseudomonadati</taxon>
        <taxon>Pseudomonadota</taxon>
        <taxon>Betaproteobacteria</taxon>
        <taxon>Neisseriales</taxon>
        <taxon>Neisseriaceae</taxon>
        <taxon>Neisseria</taxon>
    </lineage>
</organism>
<sequence length="43" mass="4890">MADFDWIIENNSVKLPELSVYKGRLKSKSSLHDLISLQNPSSQ</sequence>
<keyword evidence="2" id="KW-1185">Reference proteome</keyword>
<gene>
    <name evidence="1" type="ORF">NEISICOT_03134</name>
</gene>
<accession>C6M9A9</accession>
<comment type="caution">
    <text evidence="1">The sequence shown here is derived from an EMBL/GenBank/DDBJ whole genome shotgun (WGS) entry which is preliminary data.</text>
</comment>
<name>C6M9A9_NEISI</name>
<evidence type="ECO:0000313" key="1">
    <source>
        <dbReference type="EMBL" id="EET43160.1"/>
    </source>
</evidence>
<proteinExistence type="predicted"/>